<keyword evidence="2" id="KW-0812">Transmembrane</keyword>
<sequence>MDVVLGVAVTGRVARLAMIGSPASGGQVLDQYALDLPDDLVAEMSELAETIIGTYRAVTESGNQVAATRLCVPDESAADTLRQTVLDAGVPNVEVVTEAEAAAALARSVGADAALLLADDDTVSLTVVGDRTAAPAPTSATLATAPIGTAGPAAACAAVLQRVPADEAPTRVLLVGQRLDLDSVAAELSSTAPVEVAADAGYAIARGAAQLVGDIAPASASTQMAPVVGVPQDPTQMAPVSEATQMAPAADATQMAPAAGDATQMAPAPADSAAVGPDLAYSQEPEDQPWADEMPMDAVNEFVPEQDEDPDYTTVIAPPPPRMLLMGSALTFVVVAFATLAVTVAINVRPAADVRAQPAPTQQAQTVPGNYLPQVPHEPDPVALPVSVLTPPPAAPAAPKVRQGTGNQPVQAPPVAPPAAPAA</sequence>
<dbReference type="Pfam" id="PF23717">
    <property type="entry name" value="DUF7159"/>
    <property type="match status" value="1"/>
</dbReference>
<keyword evidence="2" id="KW-1133">Transmembrane helix</keyword>
<feature type="non-terminal residue" evidence="4">
    <location>
        <position position="423"/>
    </location>
</feature>
<feature type="region of interest" description="Disordered" evidence="1">
    <location>
        <begin position="375"/>
        <end position="423"/>
    </location>
</feature>
<comment type="caution">
    <text evidence="4">The sequence shown here is derived from an EMBL/GenBank/DDBJ whole genome shotgun (WGS) entry which is preliminary data.</text>
</comment>
<gene>
    <name evidence="4" type="ORF">AWB98_02330</name>
</gene>
<dbReference type="GeneID" id="44299798"/>
<evidence type="ECO:0000313" key="5">
    <source>
        <dbReference type="Proteomes" id="UP000193811"/>
    </source>
</evidence>
<name>A0ABX3V061_9MYCO</name>
<protein>
    <recommendedName>
        <fullName evidence="3">DUF7159 domain-containing protein</fullName>
    </recommendedName>
</protein>
<evidence type="ECO:0000256" key="1">
    <source>
        <dbReference type="SAM" id="MobiDB-lite"/>
    </source>
</evidence>
<feature type="compositionally biased region" description="Pro residues" evidence="1">
    <location>
        <begin position="411"/>
        <end position="423"/>
    </location>
</feature>
<reference evidence="4 5" key="1">
    <citation type="submission" date="2016-01" db="EMBL/GenBank/DDBJ databases">
        <title>The new phylogeny of the genus Mycobacterium.</title>
        <authorList>
            <person name="Tarcisio F."/>
            <person name="Conor M."/>
            <person name="Antonella G."/>
            <person name="Elisabetta G."/>
            <person name="Giulia F.S."/>
            <person name="Sara T."/>
            <person name="Anna F."/>
            <person name="Clotilde B."/>
            <person name="Roberto B."/>
            <person name="Veronica D.S."/>
            <person name="Fabio R."/>
            <person name="Monica P."/>
            <person name="Olivier J."/>
            <person name="Enrico T."/>
            <person name="Nicola S."/>
        </authorList>
    </citation>
    <scope>NUCLEOTIDE SEQUENCE [LARGE SCALE GENOMIC DNA]</scope>
    <source>
        <strain evidence="4 5">CCUG 50187</strain>
    </source>
</reference>
<keyword evidence="2" id="KW-0472">Membrane</keyword>
<dbReference type="EMBL" id="LQOP01000034">
    <property type="protein sequence ID" value="ORV21190.1"/>
    <property type="molecule type" value="Genomic_DNA"/>
</dbReference>
<evidence type="ECO:0000313" key="4">
    <source>
        <dbReference type="EMBL" id="ORV21190.1"/>
    </source>
</evidence>
<proteinExistence type="predicted"/>
<dbReference type="InterPro" id="IPR055583">
    <property type="entry name" value="DUF7159"/>
</dbReference>
<evidence type="ECO:0000256" key="2">
    <source>
        <dbReference type="SAM" id="Phobius"/>
    </source>
</evidence>
<organism evidence="4 5">
    <name type="scientific">Mycolicibacterium conceptionense</name>
    <dbReference type="NCBI Taxonomy" id="451644"/>
    <lineage>
        <taxon>Bacteria</taxon>
        <taxon>Bacillati</taxon>
        <taxon>Actinomycetota</taxon>
        <taxon>Actinomycetes</taxon>
        <taxon>Mycobacteriales</taxon>
        <taxon>Mycobacteriaceae</taxon>
        <taxon>Mycolicibacterium</taxon>
    </lineage>
</organism>
<accession>A0ABX3V061</accession>
<feature type="transmembrane region" description="Helical" evidence="2">
    <location>
        <begin position="323"/>
        <end position="346"/>
    </location>
</feature>
<evidence type="ECO:0000259" key="3">
    <source>
        <dbReference type="Pfam" id="PF23717"/>
    </source>
</evidence>
<dbReference type="RefSeq" id="WP_085142834.1">
    <property type="nucleotide sequence ID" value="NZ_LQOP01000034.1"/>
</dbReference>
<feature type="domain" description="DUF7159" evidence="3">
    <location>
        <begin position="2"/>
        <end position="209"/>
    </location>
</feature>
<dbReference type="Proteomes" id="UP000193811">
    <property type="component" value="Unassembled WGS sequence"/>
</dbReference>
<keyword evidence="5" id="KW-1185">Reference proteome</keyword>